<dbReference type="Pfam" id="PF00528">
    <property type="entry name" value="BPD_transp_1"/>
    <property type="match status" value="1"/>
</dbReference>
<dbReference type="RefSeq" id="WP_136372690.1">
    <property type="nucleotide sequence ID" value="NZ_SSOB01000042.1"/>
</dbReference>
<comment type="caution">
    <text evidence="9">The sequence shown here is derived from an EMBL/GenBank/DDBJ whole genome shotgun (WGS) entry which is preliminary data.</text>
</comment>
<comment type="subcellular location">
    <subcellularLocation>
        <location evidence="1 7">Cell membrane</location>
        <topology evidence="1 7">Multi-pass membrane protein</topology>
    </subcellularLocation>
</comment>
<feature type="transmembrane region" description="Helical" evidence="7">
    <location>
        <begin position="126"/>
        <end position="146"/>
    </location>
</feature>
<dbReference type="PANTHER" id="PTHR30193">
    <property type="entry name" value="ABC TRANSPORTER PERMEASE PROTEIN"/>
    <property type="match status" value="1"/>
</dbReference>
<accession>A0A4S4BI83</accession>
<keyword evidence="5 7" id="KW-1133">Transmembrane helix</keyword>
<dbReference type="GO" id="GO:0055085">
    <property type="term" value="P:transmembrane transport"/>
    <property type="evidence" value="ECO:0007669"/>
    <property type="project" value="InterPro"/>
</dbReference>
<dbReference type="Gene3D" id="1.10.3720.10">
    <property type="entry name" value="MetI-like"/>
    <property type="match status" value="1"/>
</dbReference>
<dbReference type="PROSITE" id="PS50928">
    <property type="entry name" value="ABC_TM1"/>
    <property type="match status" value="1"/>
</dbReference>
<dbReference type="Proteomes" id="UP000310636">
    <property type="component" value="Unassembled WGS sequence"/>
</dbReference>
<dbReference type="SUPFAM" id="SSF161098">
    <property type="entry name" value="MetI-like"/>
    <property type="match status" value="1"/>
</dbReference>
<gene>
    <name evidence="9" type="ORF">E6C55_25655</name>
</gene>
<evidence type="ECO:0000256" key="6">
    <source>
        <dbReference type="ARBA" id="ARBA00023136"/>
    </source>
</evidence>
<feature type="transmembrane region" description="Helical" evidence="7">
    <location>
        <begin position="283"/>
        <end position="305"/>
    </location>
</feature>
<dbReference type="InterPro" id="IPR035906">
    <property type="entry name" value="MetI-like_sf"/>
</dbReference>
<protein>
    <submittedName>
        <fullName evidence="9">Sugar ABC transporter permease</fullName>
    </submittedName>
</protein>
<dbReference type="PANTHER" id="PTHR30193:SF37">
    <property type="entry name" value="INNER MEMBRANE ABC TRANSPORTER PERMEASE PROTEIN YCJO"/>
    <property type="match status" value="1"/>
</dbReference>
<evidence type="ECO:0000256" key="1">
    <source>
        <dbReference type="ARBA" id="ARBA00004651"/>
    </source>
</evidence>
<keyword evidence="6 7" id="KW-0472">Membrane</keyword>
<dbReference type="OrthoDB" id="2676907at2"/>
<dbReference type="InterPro" id="IPR051393">
    <property type="entry name" value="ABC_transporter_permease"/>
</dbReference>
<organism evidence="9 10">
    <name type="scientific">Cohnella fermenti</name>
    <dbReference type="NCBI Taxonomy" id="2565925"/>
    <lineage>
        <taxon>Bacteria</taxon>
        <taxon>Bacillati</taxon>
        <taxon>Bacillota</taxon>
        <taxon>Bacilli</taxon>
        <taxon>Bacillales</taxon>
        <taxon>Paenibacillaceae</taxon>
        <taxon>Cohnella</taxon>
    </lineage>
</organism>
<dbReference type="InterPro" id="IPR000515">
    <property type="entry name" value="MetI-like"/>
</dbReference>
<evidence type="ECO:0000313" key="10">
    <source>
        <dbReference type="Proteomes" id="UP000310636"/>
    </source>
</evidence>
<feature type="transmembrane region" description="Helical" evidence="7">
    <location>
        <begin position="229"/>
        <end position="250"/>
    </location>
</feature>
<sequence length="313" mass="35778">MATTATTKAGRFGGRQRSRTYSLERLERRAGLLFALPALAGFVLFILIPMVCVLLLSLYKVDLMTYTFEFKQFQYYDKMLHDADFWKSVRNTLEYMLIYVPLTLALGIGMALILNSRMRARGLVRTFFIVPYITTYVATLVVWNVFLHPTEGPVNTLLMSLGVDNPPQYMVDTHWALPMLALIGAWKDVGYHCILFLAALQGVSRDYYEAADIDGANRFQRFRQITLPLISPTSFYLLLITIIGGLQAFYQMALLTKGGPAFSTTTLTYHIYRSAFEFYNFSYASAVGMFLFVLTLALIAINWFAQKKWVFYQ</sequence>
<evidence type="ECO:0000256" key="4">
    <source>
        <dbReference type="ARBA" id="ARBA00022692"/>
    </source>
</evidence>
<dbReference type="GO" id="GO:0005886">
    <property type="term" value="C:plasma membrane"/>
    <property type="evidence" value="ECO:0007669"/>
    <property type="project" value="UniProtKB-SubCell"/>
</dbReference>
<reference evidence="9 10" key="1">
    <citation type="submission" date="2019-04" db="EMBL/GenBank/DDBJ databases">
        <title>Cohnella sp. nov. isolated from preserved vegetables.</title>
        <authorList>
            <person name="Lin S.-Y."/>
            <person name="Hung M.-H."/>
            <person name="Young C.-C."/>
        </authorList>
    </citation>
    <scope>NUCLEOTIDE SEQUENCE [LARGE SCALE GENOMIC DNA]</scope>
    <source>
        <strain evidence="9 10">CC-MHH1044</strain>
    </source>
</reference>
<feature type="transmembrane region" description="Helical" evidence="7">
    <location>
        <begin position="95"/>
        <end position="114"/>
    </location>
</feature>
<keyword evidence="3" id="KW-1003">Cell membrane</keyword>
<dbReference type="EMBL" id="SSOB01000042">
    <property type="protein sequence ID" value="THF74289.1"/>
    <property type="molecule type" value="Genomic_DNA"/>
</dbReference>
<proteinExistence type="inferred from homology"/>
<keyword evidence="10" id="KW-1185">Reference proteome</keyword>
<evidence type="ECO:0000256" key="3">
    <source>
        <dbReference type="ARBA" id="ARBA00022475"/>
    </source>
</evidence>
<dbReference type="AlphaFoldDB" id="A0A4S4BI83"/>
<name>A0A4S4BI83_9BACL</name>
<evidence type="ECO:0000313" key="9">
    <source>
        <dbReference type="EMBL" id="THF74289.1"/>
    </source>
</evidence>
<keyword evidence="2 7" id="KW-0813">Transport</keyword>
<dbReference type="CDD" id="cd06261">
    <property type="entry name" value="TM_PBP2"/>
    <property type="match status" value="1"/>
</dbReference>
<comment type="similarity">
    <text evidence="7">Belongs to the binding-protein-dependent transport system permease family.</text>
</comment>
<keyword evidence="4 7" id="KW-0812">Transmembrane</keyword>
<evidence type="ECO:0000256" key="5">
    <source>
        <dbReference type="ARBA" id="ARBA00022989"/>
    </source>
</evidence>
<evidence type="ECO:0000259" key="8">
    <source>
        <dbReference type="PROSITE" id="PS50928"/>
    </source>
</evidence>
<feature type="transmembrane region" description="Helical" evidence="7">
    <location>
        <begin position="32"/>
        <end position="59"/>
    </location>
</feature>
<feature type="domain" description="ABC transmembrane type-1" evidence="8">
    <location>
        <begin position="89"/>
        <end position="302"/>
    </location>
</feature>
<evidence type="ECO:0000256" key="2">
    <source>
        <dbReference type="ARBA" id="ARBA00022448"/>
    </source>
</evidence>
<evidence type="ECO:0000256" key="7">
    <source>
        <dbReference type="RuleBase" id="RU363032"/>
    </source>
</evidence>